<dbReference type="AlphaFoldDB" id="A0AAV9RRX9"/>
<keyword evidence="3" id="KW-1185">Reference proteome</keyword>
<evidence type="ECO:0000313" key="3">
    <source>
        <dbReference type="Proteomes" id="UP001311232"/>
    </source>
</evidence>
<protein>
    <submittedName>
        <fullName evidence="2">Uncharacterized protein</fullName>
    </submittedName>
</protein>
<dbReference type="EMBL" id="JAHHUM010001461">
    <property type="protein sequence ID" value="KAK5611804.1"/>
    <property type="molecule type" value="Genomic_DNA"/>
</dbReference>
<gene>
    <name evidence="2" type="ORF">CRENBAI_010177</name>
</gene>
<proteinExistence type="predicted"/>
<evidence type="ECO:0000313" key="2">
    <source>
        <dbReference type="EMBL" id="KAK5611804.1"/>
    </source>
</evidence>
<dbReference type="Proteomes" id="UP001311232">
    <property type="component" value="Unassembled WGS sequence"/>
</dbReference>
<feature type="region of interest" description="Disordered" evidence="1">
    <location>
        <begin position="1"/>
        <end position="43"/>
    </location>
</feature>
<evidence type="ECO:0000256" key="1">
    <source>
        <dbReference type="SAM" id="MobiDB-lite"/>
    </source>
</evidence>
<sequence length="190" mass="20223">MGAVPPLSLQSSRLAGFDHAPVKRPASDTLGGPRKRTRESSGLSLKVDQLTSELAQMKELLQTLQGGIASGQAVEPDPGPDLCSGVSASDDDTVSLAASGTLFQEQWPDAWSYFMVPPSADYLQEVHTCWTDTRAFSWLTSDGRALAAMQDAAKFGLGHMPPVEPAIASLIVAPDEALRPSAWCPCPQCR</sequence>
<accession>A0AAV9RRX9</accession>
<reference evidence="2 3" key="1">
    <citation type="submission" date="2021-06" db="EMBL/GenBank/DDBJ databases">
        <authorList>
            <person name="Palmer J.M."/>
        </authorList>
    </citation>
    <scope>NUCLEOTIDE SEQUENCE [LARGE SCALE GENOMIC DNA]</scope>
    <source>
        <strain evidence="2 3">MEX-2019</strain>
        <tissue evidence="2">Muscle</tissue>
    </source>
</reference>
<name>A0AAV9RRX9_9TELE</name>
<organism evidence="2 3">
    <name type="scientific">Crenichthys baileyi</name>
    <name type="common">White River springfish</name>
    <dbReference type="NCBI Taxonomy" id="28760"/>
    <lineage>
        <taxon>Eukaryota</taxon>
        <taxon>Metazoa</taxon>
        <taxon>Chordata</taxon>
        <taxon>Craniata</taxon>
        <taxon>Vertebrata</taxon>
        <taxon>Euteleostomi</taxon>
        <taxon>Actinopterygii</taxon>
        <taxon>Neopterygii</taxon>
        <taxon>Teleostei</taxon>
        <taxon>Neoteleostei</taxon>
        <taxon>Acanthomorphata</taxon>
        <taxon>Ovalentaria</taxon>
        <taxon>Atherinomorphae</taxon>
        <taxon>Cyprinodontiformes</taxon>
        <taxon>Goodeidae</taxon>
        <taxon>Crenichthys</taxon>
    </lineage>
</organism>
<comment type="caution">
    <text evidence="2">The sequence shown here is derived from an EMBL/GenBank/DDBJ whole genome shotgun (WGS) entry which is preliminary data.</text>
</comment>